<dbReference type="GO" id="GO:0015074">
    <property type="term" value="P:DNA integration"/>
    <property type="evidence" value="ECO:0007669"/>
    <property type="project" value="InterPro"/>
</dbReference>
<protein>
    <submittedName>
        <fullName evidence="4">Transposase</fullName>
    </submittedName>
</protein>
<evidence type="ECO:0000256" key="2">
    <source>
        <dbReference type="SAM" id="Coils"/>
    </source>
</evidence>
<dbReference type="InterPro" id="IPR002514">
    <property type="entry name" value="Transposase_8"/>
</dbReference>
<name>A0A252F2Q2_9FIRM</name>
<sequence>MSRQRRSFSAKFKSNLVIELLKGEKDLNTLAAENSIQPNLLRNWKKEFLNNASVVFDDKREENLKEKLAEERKEKAEYAKKVGQLTMQVDWLKKNLKKFVDLTTRVSLVQNLLTTKEIPASVGARLLDINRTSIYYTGTPISDEELACKEIIDHLHTDNPTWGARQMSAQLKARGYQVGRRKARRYMNEMDIYPIYPKVNLSKRMQQAKVCPYLLRNAVIDKPNQAWSIDITYIPIKRGFLYLTAVIDWYSRCIVGWEVDDTLDTRMVISALKKAFKVAKPQILNSDQGCQFTSQQYIDFVKENGIRQSMDGKSRWADNIMIERWFRSFKYEEAYLTQYNNIREARAAIGQYIHIYNFERRHSALDYQTPAECYYPAMLMPYVA</sequence>
<keyword evidence="2" id="KW-0175">Coiled coil</keyword>
<comment type="caution">
    <text evidence="4">The sequence shown here is derived from an EMBL/GenBank/DDBJ whole genome shotgun (WGS) entry which is preliminary data.</text>
</comment>
<evidence type="ECO:0000313" key="6">
    <source>
        <dbReference type="Proteomes" id="UP000194903"/>
    </source>
</evidence>
<dbReference type="InterPro" id="IPR048020">
    <property type="entry name" value="Transpos_IS3"/>
</dbReference>
<dbReference type="Proteomes" id="UP000194903">
    <property type="component" value="Unassembled WGS sequence"/>
</dbReference>
<dbReference type="PANTHER" id="PTHR46889:SF4">
    <property type="entry name" value="TRANSPOSASE INSO FOR INSERTION SEQUENCE ELEMENT IS911B-RELATED"/>
    <property type="match status" value="1"/>
</dbReference>
<proteinExistence type="predicted"/>
<dbReference type="Pfam" id="PF01527">
    <property type="entry name" value="HTH_Tnp_1"/>
    <property type="match status" value="1"/>
</dbReference>
<keyword evidence="6" id="KW-1185">Reference proteome</keyword>
<dbReference type="GO" id="GO:0004803">
    <property type="term" value="F:transposase activity"/>
    <property type="evidence" value="ECO:0007669"/>
    <property type="project" value="InterPro"/>
</dbReference>
<evidence type="ECO:0000259" key="3">
    <source>
        <dbReference type="PROSITE" id="PS50994"/>
    </source>
</evidence>
<dbReference type="SUPFAM" id="SSF46689">
    <property type="entry name" value="Homeodomain-like"/>
    <property type="match status" value="1"/>
</dbReference>
<accession>A0A252F2Q2</accession>
<dbReference type="Gene3D" id="3.30.420.10">
    <property type="entry name" value="Ribonuclease H-like superfamily/Ribonuclease H"/>
    <property type="match status" value="1"/>
</dbReference>
<reference evidence="4 6" key="1">
    <citation type="submission" date="2017-05" db="EMBL/GenBank/DDBJ databases">
        <title>Butyricicoccus porcorum sp. nov. a butyrate-producing bacterium from the swine intestinal tract.</title>
        <authorList>
            <person name="Trachsel J."/>
            <person name="Humphrey S."/>
            <person name="Allen H.K."/>
        </authorList>
    </citation>
    <scope>NUCLEOTIDE SEQUENCE [LARGE SCALE GENOMIC DNA]</scope>
    <source>
        <strain evidence="4">BB10</strain>
    </source>
</reference>
<comment type="function">
    <text evidence="1">Involved in the transposition of the insertion sequence.</text>
</comment>
<dbReference type="InterPro" id="IPR001584">
    <property type="entry name" value="Integrase_cat-core"/>
</dbReference>
<evidence type="ECO:0000313" key="4">
    <source>
        <dbReference type="EMBL" id="OUM20088.1"/>
    </source>
</evidence>
<gene>
    <name evidence="5" type="ORF">CBW42_04300</name>
    <name evidence="4" type="ORF">CBW42_10135</name>
</gene>
<dbReference type="Pfam" id="PF00665">
    <property type="entry name" value="rve"/>
    <property type="match status" value="1"/>
</dbReference>
<dbReference type="PANTHER" id="PTHR46889">
    <property type="entry name" value="TRANSPOSASE INSF FOR INSERTION SEQUENCE IS3B-RELATED"/>
    <property type="match status" value="1"/>
</dbReference>
<dbReference type="RefSeq" id="WP_087018122.1">
    <property type="nucleotide sequence ID" value="NZ_NHOC01000004.1"/>
</dbReference>
<dbReference type="AlphaFoldDB" id="A0A252F2Q2"/>
<dbReference type="GO" id="GO:0003677">
    <property type="term" value="F:DNA binding"/>
    <property type="evidence" value="ECO:0007669"/>
    <property type="project" value="InterPro"/>
</dbReference>
<dbReference type="Pfam" id="PF13276">
    <property type="entry name" value="HTH_21"/>
    <property type="match status" value="1"/>
</dbReference>
<dbReference type="InterPro" id="IPR036397">
    <property type="entry name" value="RNaseH_sf"/>
</dbReference>
<feature type="coiled-coil region" evidence="2">
    <location>
        <begin position="61"/>
        <end position="88"/>
    </location>
</feature>
<dbReference type="InterPro" id="IPR009057">
    <property type="entry name" value="Homeodomain-like_sf"/>
</dbReference>
<feature type="domain" description="Integrase catalytic" evidence="3">
    <location>
        <begin position="219"/>
        <end position="378"/>
    </location>
</feature>
<dbReference type="NCBIfam" id="NF033516">
    <property type="entry name" value="transpos_IS3"/>
    <property type="match status" value="1"/>
</dbReference>
<dbReference type="OrthoDB" id="9775203at2"/>
<dbReference type="PROSITE" id="PS50994">
    <property type="entry name" value="INTEGRASE"/>
    <property type="match status" value="1"/>
</dbReference>
<dbReference type="InterPro" id="IPR012337">
    <property type="entry name" value="RNaseH-like_sf"/>
</dbReference>
<dbReference type="EMBL" id="NHOC01000004">
    <property type="protein sequence ID" value="OUM20824.1"/>
    <property type="molecule type" value="Genomic_DNA"/>
</dbReference>
<dbReference type="Pfam" id="PF13333">
    <property type="entry name" value="rve_2"/>
    <property type="match status" value="1"/>
</dbReference>
<dbReference type="InterPro" id="IPR050900">
    <property type="entry name" value="Transposase_IS3/IS150/IS904"/>
</dbReference>
<dbReference type="InterPro" id="IPR025948">
    <property type="entry name" value="HTH-like_dom"/>
</dbReference>
<dbReference type="SUPFAM" id="SSF53098">
    <property type="entry name" value="Ribonuclease H-like"/>
    <property type="match status" value="1"/>
</dbReference>
<evidence type="ECO:0000313" key="5">
    <source>
        <dbReference type="EMBL" id="OUM20824.1"/>
    </source>
</evidence>
<evidence type="ECO:0000256" key="1">
    <source>
        <dbReference type="ARBA" id="ARBA00002286"/>
    </source>
</evidence>
<dbReference type="GO" id="GO:0006313">
    <property type="term" value="P:DNA transposition"/>
    <property type="evidence" value="ECO:0007669"/>
    <property type="project" value="InterPro"/>
</dbReference>
<dbReference type="EMBL" id="NHOC01000008">
    <property type="protein sequence ID" value="OUM20088.1"/>
    <property type="molecule type" value="Genomic_DNA"/>
</dbReference>
<organism evidence="4 6">
    <name type="scientific">Butyricicoccus porcorum</name>
    <dbReference type="NCBI Taxonomy" id="1945634"/>
    <lineage>
        <taxon>Bacteria</taxon>
        <taxon>Bacillati</taxon>
        <taxon>Bacillota</taxon>
        <taxon>Clostridia</taxon>
        <taxon>Eubacteriales</taxon>
        <taxon>Butyricicoccaceae</taxon>
        <taxon>Butyricicoccus</taxon>
    </lineage>
</organism>